<dbReference type="InterPro" id="IPR051785">
    <property type="entry name" value="MMCE/EMCE_epimerase"/>
</dbReference>
<feature type="domain" description="VOC" evidence="2">
    <location>
        <begin position="12"/>
        <end position="149"/>
    </location>
</feature>
<name>X1U5A9_9ZZZZ</name>
<dbReference type="EMBL" id="BARW01015780">
    <property type="protein sequence ID" value="GAI98831.1"/>
    <property type="molecule type" value="Genomic_DNA"/>
</dbReference>
<evidence type="ECO:0000313" key="3">
    <source>
        <dbReference type="EMBL" id="GAI98831.1"/>
    </source>
</evidence>
<dbReference type="InterPro" id="IPR037523">
    <property type="entry name" value="VOC_core"/>
</dbReference>
<proteinExistence type="predicted"/>
<evidence type="ECO:0000259" key="2">
    <source>
        <dbReference type="PROSITE" id="PS51819"/>
    </source>
</evidence>
<dbReference type="AlphaFoldDB" id="X1U5A9"/>
<reference evidence="3" key="1">
    <citation type="journal article" date="2014" name="Front. Microbiol.">
        <title>High frequency of phylogenetically diverse reductive dehalogenase-homologous genes in deep subseafloor sedimentary metagenomes.</title>
        <authorList>
            <person name="Kawai M."/>
            <person name="Futagami T."/>
            <person name="Toyoda A."/>
            <person name="Takaki Y."/>
            <person name="Nishi S."/>
            <person name="Hori S."/>
            <person name="Arai W."/>
            <person name="Tsubouchi T."/>
            <person name="Morono Y."/>
            <person name="Uchiyama I."/>
            <person name="Ito T."/>
            <person name="Fujiyama A."/>
            <person name="Inagaki F."/>
            <person name="Takami H."/>
        </authorList>
    </citation>
    <scope>NUCLEOTIDE SEQUENCE</scope>
    <source>
        <strain evidence="3">Expedition CK06-06</strain>
    </source>
</reference>
<evidence type="ECO:0000256" key="1">
    <source>
        <dbReference type="ARBA" id="ARBA00022723"/>
    </source>
</evidence>
<dbReference type="GO" id="GO:0004493">
    <property type="term" value="F:methylmalonyl-CoA epimerase activity"/>
    <property type="evidence" value="ECO:0007669"/>
    <property type="project" value="TreeGrafter"/>
</dbReference>
<dbReference type="Gene3D" id="3.10.180.10">
    <property type="entry name" value="2,3-Dihydroxybiphenyl 1,2-Dioxygenase, domain 1"/>
    <property type="match status" value="1"/>
</dbReference>
<dbReference type="GO" id="GO:0046491">
    <property type="term" value="P:L-methylmalonyl-CoA metabolic process"/>
    <property type="evidence" value="ECO:0007669"/>
    <property type="project" value="TreeGrafter"/>
</dbReference>
<organism evidence="3">
    <name type="scientific">marine sediment metagenome</name>
    <dbReference type="NCBI Taxonomy" id="412755"/>
    <lineage>
        <taxon>unclassified sequences</taxon>
        <taxon>metagenomes</taxon>
        <taxon>ecological metagenomes</taxon>
    </lineage>
</organism>
<gene>
    <name evidence="3" type="ORF">S12H4_27621</name>
</gene>
<dbReference type="SUPFAM" id="SSF54593">
    <property type="entry name" value="Glyoxalase/Bleomycin resistance protein/Dihydroxybiphenyl dioxygenase"/>
    <property type="match status" value="1"/>
</dbReference>
<keyword evidence="1" id="KW-0479">Metal-binding</keyword>
<sequence>MEEFNINFTNLKVDQLGYVFKDIEKQAKIMESMFGFSKFIFGDWHTNTTTKFRGNDSKITSRIAFSRLGSTQVELIQWKSGDCSYKEFLDKGNEGFHHIASYVEDTDSYIKEFEKIGIEILQEGEVLGTRFTYMDTQDTFGTIVELLEKVKRRKKKK</sequence>
<dbReference type="PANTHER" id="PTHR43048">
    <property type="entry name" value="METHYLMALONYL-COA EPIMERASE"/>
    <property type="match status" value="1"/>
</dbReference>
<protein>
    <recommendedName>
        <fullName evidence="2">VOC domain-containing protein</fullName>
    </recommendedName>
</protein>
<accession>X1U5A9</accession>
<dbReference type="PROSITE" id="PS51819">
    <property type="entry name" value="VOC"/>
    <property type="match status" value="1"/>
</dbReference>
<dbReference type="PANTHER" id="PTHR43048:SF3">
    <property type="entry name" value="METHYLMALONYL-COA EPIMERASE, MITOCHONDRIAL"/>
    <property type="match status" value="1"/>
</dbReference>
<dbReference type="GO" id="GO:0046872">
    <property type="term" value="F:metal ion binding"/>
    <property type="evidence" value="ECO:0007669"/>
    <property type="project" value="UniProtKB-KW"/>
</dbReference>
<comment type="caution">
    <text evidence="3">The sequence shown here is derived from an EMBL/GenBank/DDBJ whole genome shotgun (WGS) entry which is preliminary data.</text>
</comment>
<dbReference type="InterPro" id="IPR029068">
    <property type="entry name" value="Glyas_Bleomycin-R_OHBP_Dase"/>
</dbReference>
<dbReference type="Pfam" id="PF13669">
    <property type="entry name" value="Glyoxalase_4"/>
    <property type="match status" value="1"/>
</dbReference>